<dbReference type="InterPro" id="IPR050109">
    <property type="entry name" value="HTH-type_TetR-like_transc_reg"/>
</dbReference>
<gene>
    <name evidence="4" type="ORF">ABVB70_19045</name>
</gene>
<organism evidence="4 5">
    <name type="scientific">Agrobacterium radiobacter</name>
    <dbReference type="NCBI Taxonomy" id="362"/>
    <lineage>
        <taxon>Bacteria</taxon>
        <taxon>Pseudomonadati</taxon>
        <taxon>Pseudomonadota</taxon>
        <taxon>Alphaproteobacteria</taxon>
        <taxon>Hyphomicrobiales</taxon>
        <taxon>Rhizobiaceae</taxon>
        <taxon>Rhizobium/Agrobacterium group</taxon>
        <taxon>Agrobacterium</taxon>
        <taxon>Agrobacterium tumefaciens complex</taxon>
    </lineage>
</organism>
<dbReference type="RefSeq" id="WP_353574393.1">
    <property type="nucleotide sequence ID" value="NZ_JBETME010000008.1"/>
</dbReference>
<dbReference type="InterPro" id="IPR001647">
    <property type="entry name" value="HTH_TetR"/>
</dbReference>
<evidence type="ECO:0000259" key="3">
    <source>
        <dbReference type="PROSITE" id="PS50977"/>
    </source>
</evidence>
<dbReference type="PROSITE" id="PS50977">
    <property type="entry name" value="HTH_TETR_2"/>
    <property type="match status" value="1"/>
</dbReference>
<sequence length="186" mass="20785">MSQRADGRENRLRLIEAAEAIFADEGFDVPLEAIAKSAGVSRMTFYRHFQDRESLCFAIFERNILKLEDMAKRLQSDPNAFGLLLDALVDMFACDYGLVEGLTRQQTHQDQLNSLRCRVVALLSAPLARGRDFGLINDDFHLNDLYILIDMLGAAVGFGPIEARRARVSRALTICSSGFAPSQKSR</sequence>
<dbReference type="AlphaFoldDB" id="A0ABD5LKM6"/>
<comment type="caution">
    <text evidence="4">The sequence shown here is derived from an EMBL/GenBank/DDBJ whole genome shotgun (WGS) entry which is preliminary data.</text>
</comment>
<dbReference type="Proteomes" id="UP001438189">
    <property type="component" value="Unassembled WGS sequence"/>
</dbReference>
<dbReference type="SUPFAM" id="SSF46689">
    <property type="entry name" value="Homeodomain-like"/>
    <property type="match status" value="1"/>
</dbReference>
<evidence type="ECO:0000313" key="5">
    <source>
        <dbReference type="Proteomes" id="UP001438189"/>
    </source>
</evidence>
<feature type="DNA-binding region" description="H-T-H motif" evidence="2">
    <location>
        <begin position="30"/>
        <end position="49"/>
    </location>
</feature>
<dbReference type="PRINTS" id="PR00455">
    <property type="entry name" value="HTHTETR"/>
</dbReference>
<dbReference type="GO" id="GO:0003677">
    <property type="term" value="F:DNA binding"/>
    <property type="evidence" value="ECO:0007669"/>
    <property type="project" value="UniProtKB-UniRule"/>
</dbReference>
<dbReference type="InterPro" id="IPR036271">
    <property type="entry name" value="Tet_transcr_reg_TetR-rel_C_sf"/>
</dbReference>
<proteinExistence type="predicted"/>
<dbReference type="SUPFAM" id="SSF48498">
    <property type="entry name" value="Tetracyclin repressor-like, C-terminal domain"/>
    <property type="match status" value="1"/>
</dbReference>
<name>A0ABD5LKM6_AGRRD</name>
<evidence type="ECO:0000256" key="2">
    <source>
        <dbReference type="PROSITE-ProRule" id="PRU00335"/>
    </source>
</evidence>
<dbReference type="PANTHER" id="PTHR30055">
    <property type="entry name" value="HTH-TYPE TRANSCRIPTIONAL REGULATOR RUTR"/>
    <property type="match status" value="1"/>
</dbReference>
<dbReference type="EMBL" id="JBETME010000008">
    <property type="protein sequence ID" value="MES4992436.1"/>
    <property type="molecule type" value="Genomic_DNA"/>
</dbReference>
<keyword evidence="1 2" id="KW-0238">DNA-binding</keyword>
<protein>
    <submittedName>
        <fullName evidence="4">TetR/AcrR family transcriptional regulator</fullName>
    </submittedName>
</protein>
<dbReference type="PANTHER" id="PTHR30055:SF226">
    <property type="entry name" value="HTH-TYPE TRANSCRIPTIONAL REGULATOR PKSA"/>
    <property type="match status" value="1"/>
</dbReference>
<reference evidence="4 5" key="1">
    <citation type="submission" date="2024-06" db="EMBL/GenBank/DDBJ databases">
        <title>Genome sequencing of Agrobacterium spp. from tobacco in Serbia.</title>
        <authorList>
            <person name="Ilicic R.J."/>
            <person name="Studholme D.J."/>
            <person name="Jelusic A."/>
            <person name="Barac G."/>
            <person name="Bagi F."/>
            <person name="Popovic Milovanovic T."/>
        </authorList>
    </citation>
    <scope>NUCLEOTIDE SEQUENCE [LARGE SCALE GENOMIC DNA]</scope>
    <source>
        <strain evidence="4 5">DA1</strain>
    </source>
</reference>
<evidence type="ECO:0000313" key="4">
    <source>
        <dbReference type="EMBL" id="MES4992436.1"/>
    </source>
</evidence>
<accession>A0ABD5LKM6</accession>
<evidence type="ECO:0000256" key="1">
    <source>
        <dbReference type="ARBA" id="ARBA00023125"/>
    </source>
</evidence>
<dbReference type="Gene3D" id="1.10.357.10">
    <property type="entry name" value="Tetracycline Repressor, domain 2"/>
    <property type="match status" value="1"/>
</dbReference>
<dbReference type="Pfam" id="PF00440">
    <property type="entry name" value="TetR_N"/>
    <property type="match status" value="1"/>
</dbReference>
<dbReference type="InterPro" id="IPR009057">
    <property type="entry name" value="Homeodomain-like_sf"/>
</dbReference>
<feature type="domain" description="HTH tetR-type" evidence="3">
    <location>
        <begin position="8"/>
        <end position="67"/>
    </location>
</feature>